<sequence length="206" mass="23496">MLRRLFYLGLVGIILLFITGITLGGEELLGKGHVNYLSALQVFAQPNQPAIEPDSVIREENVFLCGDIEEVARKNTSTLKIKDVKDIESLYTDQGYTLSYHNKEILAQRKVKEFCSYHRNFRHLGIYNNKLAVFQGPLGYNQKLIRVENTIPVESLSAGFQVKLQQSMDFFQMTPETQAVLRYELEFAGEEALNAILENLDEFQAE</sequence>
<reference evidence="1 2" key="1">
    <citation type="submission" date="2007-03" db="EMBL/GenBank/DDBJ databases">
        <title>Complete sequence of Desulfotomaculum reducens MI-1.</title>
        <authorList>
            <consortium name="US DOE Joint Genome Institute"/>
            <person name="Copeland A."/>
            <person name="Lucas S."/>
            <person name="Lapidus A."/>
            <person name="Barry K."/>
            <person name="Detter J.C."/>
            <person name="Glavina del Rio T."/>
            <person name="Hammon N."/>
            <person name="Israni S."/>
            <person name="Dalin E."/>
            <person name="Tice H."/>
            <person name="Pitluck S."/>
            <person name="Sims D."/>
            <person name="Brettin T."/>
            <person name="Bruce D."/>
            <person name="Han C."/>
            <person name="Tapia R."/>
            <person name="Schmutz J."/>
            <person name="Larimer F."/>
            <person name="Land M."/>
            <person name="Hauser L."/>
            <person name="Kyrpides N."/>
            <person name="Kim E."/>
            <person name="Tebo B.M."/>
            <person name="Richardson P."/>
        </authorList>
    </citation>
    <scope>NUCLEOTIDE SEQUENCE [LARGE SCALE GENOMIC DNA]</scope>
    <source>
        <strain evidence="1 2">MI-1</strain>
    </source>
</reference>
<accession>A4J534</accession>
<evidence type="ECO:0000313" key="2">
    <source>
        <dbReference type="Proteomes" id="UP000001556"/>
    </source>
</evidence>
<dbReference type="HOGENOM" id="CLU_114138_0_0_9"/>
<dbReference type="STRING" id="349161.Dred_1659"/>
<proteinExistence type="predicted"/>
<dbReference type="Proteomes" id="UP000001556">
    <property type="component" value="Chromosome"/>
</dbReference>
<dbReference type="RefSeq" id="WP_011878002.1">
    <property type="nucleotide sequence ID" value="NC_009253.1"/>
</dbReference>
<evidence type="ECO:0000313" key="1">
    <source>
        <dbReference type="EMBL" id="ABO50187.1"/>
    </source>
</evidence>
<dbReference type="EMBL" id="CP000612">
    <property type="protein sequence ID" value="ABO50187.1"/>
    <property type="molecule type" value="Genomic_DNA"/>
</dbReference>
<dbReference type="AlphaFoldDB" id="A4J534"/>
<keyword evidence="2" id="KW-1185">Reference proteome</keyword>
<organism evidence="1 2">
    <name type="scientific">Desulforamulus reducens (strain ATCC BAA-1160 / DSM 100696 / MI-1)</name>
    <name type="common">Desulfotomaculum reducens</name>
    <dbReference type="NCBI Taxonomy" id="349161"/>
    <lineage>
        <taxon>Bacteria</taxon>
        <taxon>Bacillati</taxon>
        <taxon>Bacillota</taxon>
        <taxon>Clostridia</taxon>
        <taxon>Eubacteriales</taxon>
        <taxon>Peptococcaceae</taxon>
        <taxon>Desulforamulus</taxon>
    </lineage>
</organism>
<evidence type="ECO:0008006" key="3">
    <source>
        <dbReference type="Google" id="ProtNLM"/>
    </source>
</evidence>
<gene>
    <name evidence="1" type="ordered locus">Dred_1659</name>
</gene>
<dbReference type="OrthoDB" id="2081260at2"/>
<dbReference type="KEGG" id="drm:Dred_1659"/>
<protein>
    <recommendedName>
        <fullName evidence="3">Bypass of forespore C C-terminal domain-containing protein</fullName>
    </recommendedName>
</protein>
<name>A4J534_DESRM</name>